<evidence type="ECO:0000313" key="2">
    <source>
        <dbReference type="EMBL" id="SNC75010.1"/>
    </source>
</evidence>
<feature type="chain" id="PRO_5012645876" description="Adhesin domain-containing protein" evidence="1">
    <location>
        <begin position="22"/>
        <end position="239"/>
    </location>
</feature>
<dbReference type="OrthoDB" id="1115882at2"/>
<evidence type="ECO:0000313" key="3">
    <source>
        <dbReference type="Proteomes" id="UP000198131"/>
    </source>
</evidence>
<dbReference type="RefSeq" id="WP_141106549.1">
    <property type="nucleotide sequence ID" value="NZ_FYEW01000002.1"/>
</dbReference>
<sequence length="239" mass="25295">MFRFLLLLSVLLGLSSLGAYAQKVLEQKAPLTSGQRLNLELKHATVIKIHPASGSEMVLRATVTVNGGQLNEAVTLTSSKAADGLTITSVLDEKLVQTSQVTNCPDGEGTTRWGGNWRNGQSSGGGICLKVEVDVAVPAGVAVRVNTISGNIEVNGLNAPLDVKSISGFVDVNWPAQKSADLAFKTISGEVYTDQDIAFVNRKDNPIVGYQLRGTLGGNGGPAVRLESVSGDVYFRKRK</sequence>
<accession>A0A212UA34</accession>
<organism evidence="2 3">
    <name type="scientific">Hymenobacter gelipurpurascens</name>
    <dbReference type="NCBI Taxonomy" id="89968"/>
    <lineage>
        <taxon>Bacteria</taxon>
        <taxon>Pseudomonadati</taxon>
        <taxon>Bacteroidota</taxon>
        <taxon>Cytophagia</taxon>
        <taxon>Cytophagales</taxon>
        <taxon>Hymenobacteraceae</taxon>
        <taxon>Hymenobacter</taxon>
    </lineage>
</organism>
<keyword evidence="1" id="KW-0732">Signal</keyword>
<dbReference type="EMBL" id="FYEW01000002">
    <property type="protein sequence ID" value="SNC75010.1"/>
    <property type="molecule type" value="Genomic_DNA"/>
</dbReference>
<proteinExistence type="predicted"/>
<dbReference type="Proteomes" id="UP000198131">
    <property type="component" value="Unassembled WGS sequence"/>
</dbReference>
<name>A0A212UA34_9BACT</name>
<reference evidence="3" key="1">
    <citation type="submission" date="2017-06" db="EMBL/GenBank/DDBJ databases">
        <authorList>
            <person name="Varghese N."/>
            <person name="Submissions S."/>
        </authorList>
    </citation>
    <scope>NUCLEOTIDE SEQUENCE [LARGE SCALE GENOMIC DNA]</scope>
    <source>
        <strain evidence="3">DSM 11116</strain>
    </source>
</reference>
<protein>
    <recommendedName>
        <fullName evidence="4">Adhesin domain-containing protein</fullName>
    </recommendedName>
</protein>
<keyword evidence="3" id="KW-1185">Reference proteome</keyword>
<evidence type="ECO:0000256" key="1">
    <source>
        <dbReference type="SAM" id="SignalP"/>
    </source>
</evidence>
<gene>
    <name evidence="2" type="ORF">SAMN06265337_2659</name>
</gene>
<feature type="signal peptide" evidence="1">
    <location>
        <begin position="1"/>
        <end position="21"/>
    </location>
</feature>
<evidence type="ECO:0008006" key="4">
    <source>
        <dbReference type="Google" id="ProtNLM"/>
    </source>
</evidence>
<dbReference type="AlphaFoldDB" id="A0A212UA34"/>